<name>A0AAV8T301_9ROSI</name>
<evidence type="ECO:0000313" key="1">
    <source>
        <dbReference type="EMBL" id="KAJ8761136.1"/>
    </source>
</evidence>
<keyword evidence="2" id="KW-1185">Reference proteome</keyword>
<protein>
    <submittedName>
        <fullName evidence="1">Uncharacterized protein</fullName>
    </submittedName>
</protein>
<dbReference type="AlphaFoldDB" id="A0AAV8T301"/>
<comment type="caution">
    <text evidence="1">The sequence shown here is derived from an EMBL/GenBank/DDBJ whole genome shotgun (WGS) entry which is preliminary data.</text>
</comment>
<evidence type="ECO:0000313" key="2">
    <source>
        <dbReference type="Proteomes" id="UP001159364"/>
    </source>
</evidence>
<organism evidence="1 2">
    <name type="scientific">Erythroxylum novogranatense</name>
    <dbReference type="NCBI Taxonomy" id="1862640"/>
    <lineage>
        <taxon>Eukaryota</taxon>
        <taxon>Viridiplantae</taxon>
        <taxon>Streptophyta</taxon>
        <taxon>Embryophyta</taxon>
        <taxon>Tracheophyta</taxon>
        <taxon>Spermatophyta</taxon>
        <taxon>Magnoliopsida</taxon>
        <taxon>eudicotyledons</taxon>
        <taxon>Gunneridae</taxon>
        <taxon>Pentapetalae</taxon>
        <taxon>rosids</taxon>
        <taxon>fabids</taxon>
        <taxon>Malpighiales</taxon>
        <taxon>Erythroxylaceae</taxon>
        <taxon>Erythroxylum</taxon>
    </lineage>
</organism>
<proteinExistence type="predicted"/>
<gene>
    <name evidence="1" type="ORF">K2173_000815</name>
</gene>
<reference evidence="1 2" key="1">
    <citation type="submission" date="2021-09" db="EMBL/GenBank/DDBJ databases">
        <title>Genomic insights and catalytic innovation underlie evolution of tropane alkaloids biosynthesis.</title>
        <authorList>
            <person name="Wang Y.-J."/>
            <person name="Tian T."/>
            <person name="Huang J.-P."/>
            <person name="Huang S.-X."/>
        </authorList>
    </citation>
    <scope>NUCLEOTIDE SEQUENCE [LARGE SCALE GENOMIC DNA]</scope>
    <source>
        <strain evidence="1">KIB-2018</strain>
        <tissue evidence="1">Leaf</tissue>
    </source>
</reference>
<sequence>MTGLYHLPRLVSPPSHPLASSNAFFLPKQSLSISRIHYPPLFCTLQTDEILRLVTEPNDNTLPCFRTFENDSSRLSLFGSVSYHQALTAAAADGGRSADDHIRSGAPVMVVETVFPGPGDDHATVSTRLFLPAKKVKEKARKLRSSFKEDVLSVSTPQNILAMTFRQVVLQQLWNFELVVFSPGSMRNMEDPENPREQVSFRLSASDEKVTSLLTEAICAAALQNTESHFLGDRLGKTSSHYFKWFQTPNRVVSGDSSVTIYKLTDNEIIENAKNLLETFNLAKKRYNGLKMRDKYTWWVPDAHYKLENIGGPEFSSWAREYVPAYRMQINADNFKHVKFGGWRKAAENTWEVLLTHTQMVGLAEILDMFYEDTYTLPHKDLSRGVVTKFVRLSNKKSNTSLLNTLSLGLASGVFLIIASVLSQFCFPHLRNGFKYPQETRPVTSDKVRYPVNEALDDAKLQELCVLVIKKIKDAFGWPCEIITESSNGAWIGELPRYLKITRDADSSGVEDLIDWDSIQEIGEDMKSSAQSIASYQVVLSTEGKIVGLQPTSRLGVNHWASNPLTNELYGGRKLAPGFIERGLEIRLPNEVVVIELLMSVNSDAYFAIAMPVR</sequence>
<accession>A0AAV8T301</accession>
<dbReference type="PANTHER" id="PTHR35694:SF1">
    <property type="entry name" value="DENEDDYLASE"/>
    <property type="match status" value="1"/>
</dbReference>
<dbReference type="Proteomes" id="UP001159364">
    <property type="component" value="Linkage Group LG06"/>
</dbReference>
<dbReference type="PANTHER" id="PTHR35694">
    <property type="entry name" value="DENEDDYLASE"/>
    <property type="match status" value="1"/>
</dbReference>
<dbReference type="EMBL" id="JAIWQS010000006">
    <property type="protein sequence ID" value="KAJ8761136.1"/>
    <property type="molecule type" value="Genomic_DNA"/>
</dbReference>